<evidence type="ECO:0000313" key="3">
    <source>
        <dbReference type="Proteomes" id="UP001181355"/>
    </source>
</evidence>
<sequence>MKISNSYQVIIGVVLVLLQLSGCGGSGGASSSTVPSTATSGTQTGTTVSRPETKDCENGAQITAITPNAGYARVGSVYSKTLYQPSDSSPNDTHQPQKIQVQVTMNGKGLSGCNVAWIPKQGEQSGWVFPDAPNSDANGYVSAWWTAGSALSQSLDVSLQQKDGTIKSTTIVGSASPHATRANSIHLSWSTPNWDKFSAEVTPITWEPTTYYEVIGINGGYTGIQSHQLLFSLWDVNGVSPVVIDKGTSRCSNFGGEGTGIKCETAFVPKTNVTYRFEMEVADAPAATQDYTVYFTDTSTNVRQKLATMRLPRPQTNAGAYGFVEDWGTEGSSCIDNKPRAAYFGNVKYLDHASGAWVNVTKANGTAVYTPTHNEVCSNYSHTVEAGRFKLSTGGTAVGQPLNMPGGPRSTPMALP</sequence>
<gene>
    <name evidence="2" type="ORF">RF679_04335</name>
</gene>
<feature type="region of interest" description="Disordered" evidence="1">
    <location>
        <begin position="27"/>
        <end position="55"/>
    </location>
</feature>
<dbReference type="Pfam" id="PF11958">
    <property type="entry name" value="DUF3472"/>
    <property type="match status" value="1"/>
</dbReference>
<dbReference type="EMBL" id="CP133720">
    <property type="protein sequence ID" value="WMW81513.1"/>
    <property type="molecule type" value="Genomic_DNA"/>
</dbReference>
<feature type="compositionally biased region" description="Low complexity" evidence="1">
    <location>
        <begin position="29"/>
        <end position="47"/>
    </location>
</feature>
<evidence type="ECO:0000256" key="1">
    <source>
        <dbReference type="SAM" id="MobiDB-lite"/>
    </source>
</evidence>
<dbReference type="InterPro" id="IPR021862">
    <property type="entry name" value="DUF3472"/>
</dbReference>
<dbReference type="Proteomes" id="UP001181355">
    <property type="component" value="Chromosome"/>
</dbReference>
<dbReference type="RefSeq" id="WP_309482992.1">
    <property type="nucleotide sequence ID" value="NZ_CP133720.1"/>
</dbReference>
<evidence type="ECO:0000313" key="2">
    <source>
        <dbReference type="EMBL" id="WMW81513.1"/>
    </source>
</evidence>
<reference evidence="2" key="1">
    <citation type="submission" date="2023-09" db="EMBL/GenBank/DDBJ databases">
        <title>Undibacterium sp. 20NA77.5 isolated from freshwater.</title>
        <authorList>
            <person name="Le V."/>
            <person name="Ko S.-R."/>
            <person name="Ahn C.-Y."/>
            <person name="Oh H.-M."/>
        </authorList>
    </citation>
    <scope>NUCLEOTIDE SEQUENCE</scope>
    <source>
        <strain evidence="2">20NA77.5</strain>
    </source>
</reference>
<keyword evidence="3" id="KW-1185">Reference proteome</keyword>
<organism evidence="2 3">
    <name type="scientific">Undibacterium cyanobacteriorum</name>
    <dbReference type="NCBI Taxonomy" id="3073561"/>
    <lineage>
        <taxon>Bacteria</taxon>
        <taxon>Pseudomonadati</taxon>
        <taxon>Pseudomonadota</taxon>
        <taxon>Betaproteobacteria</taxon>
        <taxon>Burkholderiales</taxon>
        <taxon>Oxalobacteraceae</taxon>
        <taxon>Undibacterium</taxon>
    </lineage>
</organism>
<protein>
    <submittedName>
        <fullName evidence="2">DUF3472 domain-containing protein</fullName>
    </submittedName>
</protein>
<accession>A0ABY9RJU9</accession>
<proteinExistence type="predicted"/>
<feature type="region of interest" description="Disordered" evidence="1">
    <location>
        <begin position="397"/>
        <end position="416"/>
    </location>
</feature>
<name>A0ABY9RJU9_9BURK</name>